<evidence type="ECO:0000256" key="3">
    <source>
        <dbReference type="ARBA" id="ARBA00022827"/>
    </source>
</evidence>
<dbReference type="Proteomes" id="UP001432060">
    <property type="component" value="Chromosome"/>
</dbReference>
<organism evidence="5 6">
    <name type="scientific">Streptomyces melanogenes</name>
    <dbReference type="NCBI Taxonomy" id="67326"/>
    <lineage>
        <taxon>Bacteria</taxon>
        <taxon>Bacillati</taxon>
        <taxon>Actinomycetota</taxon>
        <taxon>Actinomycetes</taxon>
        <taxon>Kitasatosporales</taxon>
        <taxon>Streptomycetaceae</taxon>
        <taxon>Streptomyces</taxon>
    </lineage>
</organism>
<keyword evidence="6" id="KW-1185">Reference proteome</keyword>
<comment type="cofactor">
    <cofactor evidence="1">
        <name>FAD</name>
        <dbReference type="ChEBI" id="CHEBI:57692"/>
    </cofactor>
</comment>
<gene>
    <name evidence="5" type="ORF">OG515_23505</name>
</gene>
<evidence type="ECO:0000259" key="4">
    <source>
        <dbReference type="Pfam" id="PF01494"/>
    </source>
</evidence>
<evidence type="ECO:0000313" key="6">
    <source>
        <dbReference type="Proteomes" id="UP001432060"/>
    </source>
</evidence>
<dbReference type="Pfam" id="PF01494">
    <property type="entry name" value="FAD_binding_3"/>
    <property type="match status" value="1"/>
</dbReference>
<dbReference type="EMBL" id="CP109019">
    <property type="protein sequence ID" value="WUT84940.1"/>
    <property type="molecule type" value="Genomic_DNA"/>
</dbReference>
<reference evidence="5" key="1">
    <citation type="submission" date="2022-10" db="EMBL/GenBank/DDBJ databases">
        <title>The complete genomes of actinobacterial strains from the NBC collection.</title>
        <authorList>
            <person name="Joergensen T.S."/>
            <person name="Alvarez Arevalo M."/>
            <person name="Sterndorff E.B."/>
            <person name="Faurdal D."/>
            <person name="Vuksanovic O."/>
            <person name="Mourched A.-S."/>
            <person name="Charusanti P."/>
            <person name="Shaw S."/>
            <person name="Blin K."/>
            <person name="Weber T."/>
        </authorList>
    </citation>
    <scope>NUCLEOTIDE SEQUENCE</scope>
    <source>
        <strain evidence="5">NBC_00668</strain>
    </source>
</reference>
<keyword evidence="3" id="KW-0274">FAD</keyword>
<keyword evidence="2" id="KW-0285">Flavoprotein</keyword>
<feature type="domain" description="FAD-binding" evidence="4">
    <location>
        <begin position="14"/>
        <end position="360"/>
    </location>
</feature>
<dbReference type="PANTHER" id="PTHR43004">
    <property type="entry name" value="TRK SYSTEM POTASSIUM UPTAKE PROTEIN"/>
    <property type="match status" value="1"/>
</dbReference>
<evidence type="ECO:0000313" key="5">
    <source>
        <dbReference type="EMBL" id="WUT84940.1"/>
    </source>
</evidence>
<evidence type="ECO:0000256" key="1">
    <source>
        <dbReference type="ARBA" id="ARBA00001974"/>
    </source>
</evidence>
<dbReference type="PRINTS" id="PR00420">
    <property type="entry name" value="RNGMNOXGNASE"/>
</dbReference>
<dbReference type="PANTHER" id="PTHR43004:SF19">
    <property type="entry name" value="BINDING MONOOXYGENASE, PUTATIVE (JCVI)-RELATED"/>
    <property type="match status" value="1"/>
</dbReference>
<proteinExistence type="predicted"/>
<protein>
    <submittedName>
        <fullName evidence="5">FAD-dependent oxidoreductase</fullName>
    </submittedName>
</protein>
<evidence type="ECO:0000256" key="2">
    <source>
        <dbReference type="ARBA" id="ARBA00022630"/>
    </source>
</evidence>
<name>A0ABZ1XN40_9ACTN</name>
<dbReference type="Gene3D" id="3.40.30.120">
    <property type="match status" value="1"/>
</dbReference>
<dbReference type="NCBIfam" id="NF004832">
    <property type="entry name" value="PRK06184.1"/>
    <property type="match status" value="1"/>
</dbReference>
<dbReference type="InterPro" id="IPR036188">
    <property type="entry name" value="FAD/NAD-bd_sf"/>
</dbReference>
<accession>A0ABZ1XN40</accession>
<dbReference type="SUPFAM" id="SSF51905">
    <property type="entry name" value="FAD/NAD(P)-binding domain"/>
    <property type="match status" value="1"/>
</dbReference>
<dbReference type="Gene3D" id="3.50.50.60">
    <property type="entry name" value="FAD/NAD(P)-binding domain"/>
    <property type="match status" value="1"/>
</dbReference>
<dbReference type="InterPro" id="IPR002938">
    <property type="entry name" value="FAD-bd"/>
</dbReference>
<dbReference type="InterPro" id="IPR050641">
    <property type="entry name" value="RIFMO-like"/>
</dbReference>
<dbReference type="RefSeq" id="WP_329401385.1">
    <property type="nucleotide sequence ID" value="NZ_CP109019.1"/>
</dbReference>
<sequence length="495" mass="53268">MALNNVKQAPGIAADVLVVGAGPAGLALAVDLARRGVDTLLVEKSDALFPGSRGKAVQPRTLEVLYDFGILDRVRAGGCEYPRMLNWEGPDGTVRGREWDIMECAEATEQTPFPNALMIGQSHLQALLHDHLRGLGGEVVFEAELTGLDQDADAVTARFADGREVRARYLVAADGGRSTVRRLLGISMRGERVDPKPMLVADVILTPDAVRTVDEDHWHMWPGASGGGASLCPLPGVPRLFQLYAQYEDVDAVPDATPEGVRKLAATRTPVTADQIAEVVWASEFRPWAALAERFREGRVFLVGDSAHVHSPAGAQGLNTSVQDVYNLGWKLGQVLRHGAPAELLDTYEQERQPVAADVLGISTRLHREARFGRQPQRGDEVKQLGIGYRGGPLASGGAGALEPGDRAPDGVLPQGRLFDLFQGPHFTLLAFGVEPPTALGDQIHVHEMSPYDTYGRGLFLIRPDGYLGWAGETAEGLAEYLAKTGITPRGSGRP</sequence>
<dbReference type="Gene3D" id="3.30.70.2450">
    <property type="match status" value="1"/>
</dbReference>